<evidence type="ECO:0000256" key="2">
    <source>
        <dbReference type="ARBA" id="ARBA00022723"/>
    </source>
</evidence>
<dbReference type="PANTHER" id="PTHR12857">
    <property type="entry name" value="CXXC MOTIF CONTAINING ZINC BINDING PROTEIN"/>
    <property type="match status" value="1"/>
</dbReference>
<evidence type="ECO:0000313" key="4">
    <source>
        <dbReference type="EMBL" id="GBE62232.1"/>
    </source>
</evidence>
<reference evidence="4 5" key="1">
    <citation type="journal article" date="2017" name="BMC Genomics">
        <title>Whole-genome assembly of Babesia ovata and comparative genomics between closely related pathogens.</title>
        <authorList>
            <person name="Yamagishi J."/>
            <person name="Asada M."/>
            <person name="Hakimi H."/>
            <person name="Tanaka T.Q."/>
            <person name="Sugimoto C."/>
            <person name="Kawazu S."/>
        </authorList>
    </citation>
    <scope>NUCLEOTIDE SEQUENCE [LARGE SCALE GENOMIC DNA]</scope>
    <source>
        <strain evidence="4 5">Miyake</strain>
    </source>
</reference>
<evidence type="ECO:0000256" key="3">
    <source>
        <dbReference type="ARBA" id="ARBA00022833"/>
    </source>
</evidence>
<keyword evidence="3" id="KW-0862">Zinc</keyword>
<evidence type="ECO:0000256" key="1">
    <source>
        <dbReference type="ARBA" id="ARBA00007818"/>
    </source>
</evidence>
<dbReference type="InterPro" id="IPR008584">
    <property type="entry name" value="CXXC_Zn-binding_euk"/>
</dbReference>
<dbReference type="VEuPathDB" id="PiroplasmaDB:BOVATA_037250"/>
<dbReference type="EMBL" id="BDSA01000004">
    <property type="protein sequence ID" value="GBE62232.1"/>
    <property type="molecule type" value="Genomic_DNA"/>
</dbReference>
<dbReference type="AlphaFoldDB" id="A0A2H6KGW5"/>
<sequence>MVVFGIFARAQLENVAELRIPERHLWTFDLKESTGDETRDFVTISDEELVETGNTRNVVHGCIFFKESNRRGTIAIKTIKDVTKNAITESNTFTCIGAFDCRGIEITKWHPRGGYQVVCESGTVINDVEFDTSGAWVGFDEAASASVSVMELDYEIRTL</sequence>
<evidence type="ECO:0000313" key="5">
    <source>
        <dbReference type="Proteomes" id="UP000236319"/>
    </source>
</evidence>
<dbReference type="PANTHER" id="PTHR12857:SF0">
    <property type="entry name" value="CXXC MOTIF CONTAINING ZINC BINDING PROTEIN"/>
    <property type="match status" value="1"/>
</dbReference>
<gene>
    <name evidence="4" type="ORF">BOVATA_037250</name>
</gene>
<dbReference type="RefSeq" id="XP_028868475.1">
    <property type="nucleotide sequence ID" value="XM_029012642.1"/>
</dbReference>
<keyword evidence="2" id="KW-0479">Metal-binding</keyword>
<comment type="caution">
    <text evidence="4">The sequence shown here is derived from an EMBL/GenBank/DDBJ whole genome shotgun (WGS) entry which is preliminary data.</text>
</comment>
<dbReference type="Pfam" id="PF05907">
    <property type="entry name" value="CXXC_Zn-b_euk"/>
    <property type="match status" value="1"/>
</dbReference>
<dbReference type="GeneID" id="39876002"/>
<proteinExistence type="inferred from homology"/>
<protein>
    <submittedName>
        <fullName evidence="4">DUF866 domain-containing protein, putative</fullName>
    </submittedName>
</protein>
<name>A0A2H6KGW5_9APIC</name>
<comment type="similarity">
    <text evidence="1">Belongs to the UPF0587 family.</text>
</comment>
<dbReference type="SUPFAM" id="SSF141678">
    <property type="entry name" value="MAL13P1.257-like"/>
    <property type="match status" value="1"/>
</dbReference>
<dbReference type="OrthoDB" id="10248838at2759"/>
<keyword evidence="5" id="KW-1185">Reference proteome</keyword>
<accession>A0A2H6KGW5</accession>
<organism evidence="4 5">
    <name type="scientific">Babesia ovata</name>
    <dbReference type="NCBI Taxonomy" id="189622"/>
    <lineage>
        <taxon>Eukaryota</taxon>
        <taxon>Sar</taxon>
        <taxon>Alveolata</taxon>
        <taxon>Apicomplexa</taxon>
        <taxon>Aconoidasida</taxon>
        <taxon>Piroplasmida</taxon>
        <taxon>Babesiidae</taxon>
        <taxon>Babesia</taxon>
    </lineage>
</organism>
<dbReference type="GO" id="GO:0008270">
    <property type="term" value="F:zinc ion binding"/>
    <property type="evidence" value="ECO:0007669"/>
    <property type="project" value="TreeGrafter"/>
</dbReference>
<dbReference type="Proteomes" id="UP000236319">
    <property type="component" value="Unassembled WGS sequence"/>
</dbReference>